<dbReference type="Proteomes" id="UP001597525">
    <property type="component" value="Unassembled WGS sequence"/>
</dbReference>
<comment type="caution">
    <text evidence="6">The sequence shown here is derived from an EMBL/GenBank/DDBJ whole genome shotgun (WGS) entry which is preliminary data.</text>
</comment>
<dbReference type="InterPro" id="IPR000889">
    <property type="entry name" value="Glutathione_peroxidase"/>
</dbReference>
<accession>A0ABW6BJG7</accession>
<proteinExistence type="inferred from homology"/>
<dbReference type="GO" id="GO:0004601">
    <property type="term" value="F:peroxidase activity"/>
    <property type="evidence" value="ECO:0007669"/>
    <property type="project" value="UniProtKB-KW"/>
</dbReference>
<evidence type="ECO:0000256" key="3">
    <source>
        <dbReference type="ARBA" id="ARBA00023002"/>
    </source>
</evidence>
<reference evidence="7" key="1">
    <citation type="journal article" date="2019" name="Int. J. Syst. Evol. Microbiol.">
        <title>The Global Catalogue of Microorganisms (GCM) 10K type strain sequencing project: providing services to taxonomists for standard genome sequencing and annotation.</title>
        <authorList>
            <consortium name="The Broad Institute Genomics Platform"/>
            <consortium name="The Broad Institute Genome Sequencing Center for Infectious Disease"/>
            <person name="Wu L."/>
            <person name="Ma J."/>
        </authorList>
    </citation>
    <scope>NUCLEOTIDE SEQUENCE [LARGE SCALE GENOMIC DNA]</scope>
    <source>
        <strain evidence="7">KCTC 22814</strain>
    </source>
</reference>
<keyword evidence="3 4" id="KW-0560">Oxidoreductase</keyword>
<protein>
    <recommendedName>
        <fullName evidence="4">Glutathione peroxidase</fullName>
    </recommendedName>
</protein>
<name>A0ABW6BJG7_9SPHI</name>
<keyword evidence="7" id="KW-1185">Reference proteome</keyword>
<dbReference type="PANTHER" id="PTHR11592:SF78">
    <property type="entry name" value="GLUTATHIONE PEROXIDASE"/>
    <property type="match status" value="1"/>
</dbReference>
<dbReference type="Pfam" id="PF00255">
    <property type="entry name" value="GSHPx"/>
    <property type="match status" value="1"/>
</dbReference>
<evidence type="ECO:0000313" key="7">
    <source>
        <dbReference type="Proteomes" id="UP001597525"/>
    </source>
</evidence>
<feature type="domain" description="Thioredoxin" evidence="5">
    <location>
        <begin position="11"/>
        <end position="169"/>
    </location>
</feature>
<sequence>MSTILLLVSMFAPATSIYDFSFTSIDGKPVKLADFKGKNILIVNTASKCGFTKQYKDLQALHEQYGNNLVIIGFPADNFGGQEPGSNEEIQDFCEKNYGVTFLLSEKVEVKGKDMDPLFKFLTTADNADFKGDINWNFEKFLIDKDGKLVHRYRSKVNPMDASITDNLK</sequence>
<dbReference type="EMBL" id="JBHUPB010000014">
    <property type="protein sequence ID" value="MFD2969675.1"/>
    <property type="molecule type" value="Genomic_DNA"/>
</dbReference>
<gene>
    <name evidence="6" type="ORF">ACFS7Y_19945</name>
</gene>
<dbReference type="SUPFAM" id="SSF52833">
    <property type="entry name" value="Thioredoxin-like"/>
    <property type="match status" value="1"/>
</dbReference>
<dbReference type="InterPro" id="IPR013766">
    <property type="entry name" value="Thioredoxin_domain"/>
</dbReference>
<dbReference type="PROSITE" id="PS00460">
    <property type="entry name" value="GLUTATHIONE_PEROXID_1"/>
    <property type="match status" value="1"/>
</dbReference>
<dbReference type="PANTHER" id="PTHR11592">
    <property type="entry name" value="GLUTATHIONE PEROXIDASE"/>
    <property type="match status" value="1"/>
</dbReference>
<dbReference type="Gene3D" id="3.40.30.10">
    <property type="entry name" value="Glutaredoxin"/>
    <property type="match status" value="1"/>
</dbReference>
<dbReference type="PROSITE" id="PS51352">
    <property type="entry name" value="THIOREDOXIN_2"/>
    <property type="match status" value="1"/>
</dbReference>
<comment type="similarity">
    <text evidence="1 4">Belongs to the glutathione peroxidase family.</text>
</comment>
<evidence type="ECO:0000256" key="4">
    <source>
        <dbReference type="RuleBase" id="RU000499"/>
    </source>
</evidence>
<evidence type="ECO:0000256" key="2">
    <source>
        <dbReference type="ARBA" id="ARBA00022559"/>
    </source>
</evidence>
<dbReference type="PIRSF" id="PIRSF000303">
    <property type="entry name" value="Glutathion_perox"/>
    <property type="match status" value="1"/>
</dbReference>
<dbReference type="PRINTS" id="PR01011">
    <property type="entry name" value="GLUTPROXDASE"/>
</dbReference>
<dbReference type="InterPro" id="IPR029759">
    <property type="entry name" value="GPX_AS"/>
</dbReference>
<evidence type="ECO:0000313" key="6">
    <source>
        <dbReference type="EMBL" id="MFD2969675.1"/>
    </source>
</evidence>
<evidence type="ECO:0000259" key="5">
    <source>
        <dbReference type="PROSITE" id="PS51352"/>
    </source>
</evidence>
<dbReference type="PROSITE" id="PS51355">
    <property type="entry name" value="GLUTATHIONE_PEROXID_3"/>
    <property type="match status" value="1"/>
</dbReference>
<dbReference type="RefSeq" id="WP_320185508.1">
    <property type="nucleotide sequence ID" value="NZ_CP138332.1"/>
</dbReference>
<dbReference type="InterPro" id="IPR036249">
    <property type="entry name" value="Thioredoxin-like_sf"/>
</dbReference>
<dbReference type="CDD" id="cd00340">
    <property type="entry name" value="GSH_Peroxidase"/>
    <property type="match status" value="1"/>
</dbReference>
<keyword evidence="2 4" id="KW-0575">Peroxidase</keyword>
<evidence type="ECO:0000256" key="1">
    <source>
        <dbReference type="ARBA" id="ARBA00006926"/>
    </source>
</evidence>
<organism evidence="6 7">
    <name type="scientific">Sphingobacterium bambusae</name>
    <dbReference type="NCBI Taxonomy" id="662858"/>
    <lineage>
        <taxon>Bacteria</taxon>
        <taxon>Pseudomonadati</taxon>
        <taxon>Bacteroidota</taxon>
        <taxon>Sphingobacteriia</taxon>
        <taxon>Sphingobacteriales</taxon>
        <taxon>Sphingobacteriaceae</taxon>
        <taxon>Sphingobacterium</taxon>
    </lineage>
</organism>